<sequence>MKLLEATRKAFCENLLILNVLGSDTLSKSLHHIKSGQFDGIRFTCTKPYISGGIRLGSTRHLAGPERQTLPKPLGHLCTPTPLQSWKLELKKCVLPPHHLNSRLSSRGGLREDERYSKPPENTSPASAQIELKWREKISSCTNNGVQDSQSGWRLTDAEHHARLTKARALNFM</sequence>
<protein>
    <submittedName>
        <fullName evidence="2">Uncharacterized protein</fullName>
    </submittedName>
</protein>
<keyword evidence="3" id="KW-1185">Reference proteome</keyword>
<organism evidence="2 3">
    <name type="scientific">Araneus ventricosus</name>
    <name type="common">Orbweaver spider</name>
    <name type="synonym">Epeira ventricosa</name>
    <dbReference type="NCBI Taxonomy" id="182803"/>
    <lineage>
        <taxon>Eukaryota</taxon>
        <taxon>Metazoa</taxon>
        <taxon>Ecdysozoa</taxon>
        <taxon>Arthropoda</taxon>
        <taxon>Chelicerata</taxon>
        <taxon>Arachnida</taxon>
        <taxon>Araneae</taxon>
        <taxon>Araneomorphae</taxon>
        <taxon>Entelegynae</taxon>
        <taxon>Araneoidea</taxon>
        <taxon>Araneidae</taxon>
        <taxon>Araneus</taxon>
    </lineage>
</organism>
<feature type="compositionally biased region" description="Basic and acidic residues" evidence="1">
    <location>
        <begin position="109"/>
        <end position="118"/>
    </location>
</feature>
<proteinExistence type="predicted"/>
<name>A0A4Y2U575_ARAVE</name>
<reference evidence="2 3" key="1">
    <citation type="journal article" date="2019" name="Sci. Rep.">
        <title>Orb-weaving spider Araneus ventricosus genome elucidates the spidroin gene catalogue.</title>
        <authorList>
            <person name="Kono N."/>
            <person name="Nakamura H."/>
            <person name="Ohtoshi R."/>
            <person name="Moran D.A.P."/>
            <person name="Shinohara A."/>
            <person name="Yoshida Y."/>
            <person name="Fujiwara M."/>
            <person name="Mori M."/>
            <person name="Tomita M."/>
            <person name="Arakawa K."/>
        </authorList>
    </citation>
    <scope>NUCLEOTIDE SEQUENCE [LARGE SCALE GENOMIC DNA]</scope>
</reference>
<dbReference type="Proteomes" id="UP000499080">
    <property type="component" value="Unassembled WGS sequence"/>
</dbReference>
<evidence type="ECO:0000313" key="3">
    <source>
        <dbReference type="Proteomes" id="UP000499080"/>
    </source>
</evidence>
<gene>
    <name evidence="2" type="ORF">AVEN_266334_1</name>
</gene>
<accession>A0A4Y2U575</accession>
<comment type="caution">
    <text evidence="2">The sequence shown here is derived from an EMBL/GenBank/DDBJ whole genome shotgun (WGS) entry which is preliminary data.</text>
</comment>
<dbReference type="EMBL" id="BGPR01033868">
    <property type="protein sequence ID" value="GBO07968.1"/>
    <property type="molecule type" value="Genomic_DNA"/>
</dbReference>
<dbReference type="AlphaFoldDB" id="A0A4Y2U575"/>
<feature type="region of interest" description="Disordered" evidence="1">
    <location>
        <begin position="104"/>
        <end position="127"/>
    </location>
</feature>
<evidence type="ECO:0000256" key="1">
    <source>
        <dbReference type="SAM" id="MobiDB-lite"/>
    </source>
</evidence>
<evidence type="ECO:0000313" key="2">
    <source>
        <dbReference type="EMBL" id="GBO07968.1"/>
    </source>
</evidence>